<organism evidence="6 7">
    <name type="scientific">Kiritimatiella glycovorans</name>
    <dbReference type="NCBI Taxonomy" id="1307763"/>
    <lineage>
        <taxon>Bacteria</taxon>
        <taxon>Pseudomonadati</taxon>
        <taxon>Kiritimatiellota</taxon>
        <taxon>Kiritimatiellia</taxon>
        <taxon>Kiritimatiellales</taxon>
        <taxon>Kiritimatiellaceae</taxon>
        <taxon>Kiritimatiella</taxon>
    </lineage>
</organism>
<dbReference type="PANTHER" id="PTHR43179:SF12">
    <property type="entry name" value="GALACTOFURANOSYLTRANSFERASE GLFT2"/>
    <property type="match status" value="1"/>
</dbReference>
<dbReference type="RefSeq" id="WP_052880900.1">
    <property type="nucleotide sequence ID" value="NZ_CP010904.1"/>
</dbReference>
<dbReference type="Gene3D" id="3.90.550.10">
    <property type="entry name" value="Spore Coat Polysaccharide Biosynthesis Protein SpsA, Chain A"/>
    <property type="match status" value="1"/>
</dbReference>
<sequence length="340" mass="36441">MSEPAQKIAAFPPVSVLINTKGRPGYAVAAARSVLASAYPGPRQIAVVEEGRGAAAEGLPGGVEHYVLDRAGGGFGAARNQAVRRARHDLIVFIDDDCEAEEDWLLRLLEPLEENPDAGAVGGAVRVPPCGPVGRCENILGFPAGGLRYIHEARGRVIRRPTFSTCNCAIRREALEEAGGFDEARTMGGEDEDLSRRIAARRPVLYTPHAVVRHRPRDGLLKVLRWFYRRGRAAAAGAEHAGAFVLHKAVTSPVLRLLALVLLSAALPGPGGWLLLPAAALAYAGVILHRFRWARGFGMGAGTRALLPVVRTTMDLGFDAGAWRELGARALRRRAQEGGR</sequence>
<protein>
    <submittedName>
        <fullName evidence="6">N-glycosyltransferase</fullName>
    </submittedName>
</protein>
<name>A0A0G3EH60_9BACT</name>
<dbReference type="OrthoDB" id="3180470at2"/>
<keyword evidence="2" id="KW-0328">Glycosyltransferase</keyword>
<evidence type="ECO:0000313" key="7">
    <source>
        <dbReference type="Proteomes" id="UP000035268"/>
    </source>
</evidence>
<feature type="domain" description="Glycosyltransferase 2-like" evidence="5">
    <location>
        <begin position="20"/>
        <end position="177"/>
    </location>
</feature>
<reference evidence="6 7" key="2">
    <citation type="journal article" date="2016" name="ISME J.">
        <title>Characterization of the first cultured representative of Verrucomicrobia subdivision 5 indicates the proposal of a novel phylum.</title>
        <authorList>
            <person name="Spring S."/>
            <person name="Bunk B."/>
            <person name="Sproer C."/>
            <person name="Schumann P."/>
            <person name="Rohde M."/>
            <person name="Tindall B.J."/>
            <person name="Klenk H.P."/>
        </authorList>
    </citation>
    <scope>NUCLEOTIDE SEQUENCE [LARGE SCALE GENOMIC DNA]</scope>
    <source>
        <strain evidence="6 7">L21-Fru-AB</strain>
    </source>
</reference>
<keyword evidence="3 6" id="KW-0808">Transferase</keyword>
<proteinExistence type="inferred from homology"/>
<feature type="transmembrane region" description="Helical" evidence="4">
    <location>
        <begin position="273"/>
        <end position="291"/>
    </location>
</feature>
<comment type="similarity">
    <text evidence="1">Belongs to the glycosyltransferase 2 family.</text>
</comment>
<reference evidence="7" key="1">
    <citation type="submission" date="2015-02" db="EMBL/GenBank/DDBJ databases">
        <title>Description and complete genome sequence of the first cultured representative of the subdivision 5 of the Verrucomicrobia phylum.</title>
        <authorList>
            <person name="Spring S."/>
            <person name="Bunk B."/>
            <person name="Sproer C."/>
            <person name="Klenk H.-P."/>
        </authorList>
    </citation>
    <scope>NUCLEOTIDE SEQUENCE [LARGE SCALE GENOMIC DNA]</scope>
    <source>
        <strain evidence="7">L21-Fru-AB</strain>
    </source>
</reference>
<dbReference type="Proteomes" id="UP000035268">
    <property type="component" value="Chromosome"/>
</dbReference>
<keyword evidence="4" id="KW-0812">Transmembrane</keyword>
<dbReference type="Pfam" id="PF00535">
    <property type="entry name" value="Glycos_transf_2"/>
    <property type="match status" value="1"/>
</dbReference>
<evidence type="ECO:0000256" key="3">
    <source>
        <dbReference type="ARBA" id="ARBA00022679"/>
    </source>
</evidence>
<evidence type="ECO:0000259" key="5">
    <source>
        <dbReference type="Pfam" id="PF00535"/>
    </source>
</evidence>
<evidence type="ECO:0000256" key="4">
    <source>
        <dbReference type="SAM" id="Phobius"/>
    </source>
</evidence>
<evidence type="ECO:0000313" key="6">
    <source>
        <dbReference type="EMBL" id="AKJ63474.1"/>
    </source>
</evidence>
<evidence type="ECO:0000256" key="2">
    <source>
        <dbReference type="ARBA" id="ARBA00022676"/>
    </source>
</evidence>
<dbReference type="PANTHER" id="PTHR43179">
    <property type="entry name" value="RHAMNOSYLTRANSFERASE WBBL"/>
    <property type="match status" value="1"/>
</dbReference>
<dbReference type="AlphaFoldDB" id="A0A0G3EH60"/>
<evidence type="ECO:0000256" key="1">
    <source>
        <dbReference type="ARBA" id="ARBA00006739"/>
    </source>
</evidence>
<dbReference type="GO" id="GO:0016757">
    <property type="term" value="F:glycosyltransferase activity"/>
    <property type="evidence" value="ECO:0007669"/>
    <property type="project" value="UniProtKB-KW"/>
</dbReference>
<gene>
    <name evidence="6" type="ORF">L21SP4_00190</name>
</gene>
<dbReference type="InterPro" id="IPR001173">
    <property type="entry name" value="Glyco_trans_2-like"/>
</dbReference>
<dbReference type="SUPFAM" id="SSF53448">
    <property type="entry name" value="Nucleotide-diphospho-sugar transferases"/>
    <property type="match status" value="1"/>
</dbReference>
<dbReference type="InterPro" id="IPR029044">
    <property type="entry name" value="Nucleotide-diphossugar_trans"/>
</dbReference>
<dbReference type="STRING" id="1307763.L21SP4_00190"/>
<keyword evidence="4" id="KW-1133">Transmembrane helix</keyword>
<dbReference type="EMBL" id="CP010904">
    <property type="protein sequence ID" value="AKJ63474.1"/>
    <property type="molecule type" value="Genomic_DNA"/>
</dbReference>
<keyword evidence="4" id="KW-0472">Membrane</keyword>
<keyword evidence="7" id="KW-1185">Reference proteome</keyword>
<accession>A0A0G3EH60</accession>
<dbReference type="KEGG" id="vbl:L21SP4_00190"/>